<name>A0ABP1CUQ7_9APHY</name>
<evidence type="ECO:0000313" key="3">
    <source>
        <dbReference type="Proteomes" id="UP001497453"/>
    </source>
</evidence>
<dbReference type="PANTHER" id="PTHR38846:SF1">
    <property type="entry name" value="C3H1-TYPE DOMAIN-CONTAINING PROTEIN"/>
    <property type="match status" value="1"/>
</dbReference>
<dbReference type="PANTHER" id="PTHR38846">
    <property type="entry name" value="C3H1-TYPE DOMAIN-CONTAINING PROTEIN"/>
    <property type="match status" value="1"/>
</dbReference>
<feature type="region of interest" description="Disordered" evidence="1">
    <location>
        <begin position="111"/>
        <end position="142"/>
    </location>
</feature>
<dbReference type="EMBL" id="OZ037954">
    <property type="protein sequence ID" value="CAL1699401.1"/>
    <property type="molecule type" value="Genomic_DNA"/>
</dbReference>
<organism evidence="2 3">
    <name type="scientific">Somion occarium</name>
    <dbReference type="NCBI Taxonomy" id="3059160"/>
    <lineage>
        <taxon>Eukaryota</taxon>
        <taxon>Fungi</taxon>
        <taxon>Dikarya</taxon>
        <taxon>Basidiomycota</taxon>
        <taxon>Agaricomycotina</taxon>
        <taxon>Agaricomycetes</taxon>
        <taxon>Polyporales</taxon>
        <taxon>Cerrenaceae</taxon>
        <taxon>Somion</taxon>
    </lineage>
</organism>
<gene>
    <name evidence="2" type="ORF">GFSPODELE1_LOCUS2654</name>
</gene>
<sequence>MLGSSPLSFHTRPSLEAYVLCAWIPIVSLTSPQPLSFYSNGRRPVSFFDMHTGLGYLPRCCYARSPGLVFCRAYAKKAKTKGLVKDESLTGQKKESVPGLASCRTDAKKTKTKDLVKDKSAAGETDKKEGPNKGTDSKSTHTRSHIDEFFRQYPAFDHQPEKAIMEEFRRMVEQLHLRDDDLEVVHPRLKSAMVLDFNDFFGTDAHDLPSWWGLCGLLEIDPIPNTVDECHKKVKQIHVNIVDLLEARRRGQEIRKFPSLAALRKYTKEEGKFFPREDAKAGGVLVGLLQHMSDPPRHLNHRRWLCSQTKPDFSKRSSSAVIRGLRIFLNILSYHFTNDRSAKSGHSDHEYRVDHPEHAAMIRFVSTTWENPVLMSSEKNNTR</sequence>
<accession>A0ABP1CUQ7</accession>
<proteinExistence type="predicted"/>
<dbReference type="Proteomes" id="UP001497453">
    <property type="component" value="Chromosome 11"/>
</dbReference>
<evidence type="ECO:0000256" key="1">
    <source>
        <dbReference type="SAM" id="MobiDB-lite"/>
    </source>
</evidence>
<keyword evidence="3" id="KW-1185">Reference proteome</keyword>
<reference evidence="3" key="1">
    <citation type="submission" date="2024-04" db="EMBL/GenBank/DDBJ databases">
        <authorList>
            <person name="Shaw F."/>
            <person name="Minotto A."/>
        </authorList>
    </citation>
    <scope>NUCLEOTIDE SEQUENCE [LARGE SCALE GENOMIC DNA]</scope>
</reference>
<protein>
    <submittedName>
        <fullName evidence="2">Uncharacterized protein</fullName>
    </submittedName>
</protein>
<evidence type="ECO:0000313" key="2">
    <source>
        <dbReference type="EMBL" id="CAL1699401.1"/>
    </source>
</evidence>